<organism evidence="2 3">
    <name type="scientific">Rheinheimera riviphila</name>
    <dbReference type="NCBI Taxonomy" id="1834037"/>
    <lineage>
        <taxon>Bacteria</taxon>
        <taxon>Pseudomonadati</taxon>
        <taxon>Pseudomonadota</taxon>
        <taxon>Gammaproteobacteria</taxon>
        <taxon>Chromatiales</taxon>
        <taxon>Chromatiaceae</taxon>
        <taxon>Rheinheimera</taxon>
    </lineage>
</organism>
<gene>
    <name evidence="2" type="ORF">EOE67_00800</name>
</gene>
<accession>A0A437R4R7</accession>
<evidence type="ECO:0000256" key="1">
    <source>
        <dbReference type="SAM" id="Phobius"/>
    </source>
</evidence>
<dbReference type="PROSITE" id="PS00409">
    <property type="entry name" value="PROKAR_NTER_METHYL"/>
    <property type="match status" value="1"/>
</dbReference>
<reference evidence="2 3" key="1">
    <citation type="submission" date="2019-01" db="EMBL/GenBank/DDBJ databases">
        <authorList>
            <person name="Chen W.-M."/>
        </authorList>
    </citation>
    <scope>NUCLEOTIDE SEQUENCE [LARGE SCALE GENOMIC DNA]</scope>
    <source>
        <strain evidence="2 3">KYPC3</strain>
    </source>
</reference>
<keyword evidence="1" id="KW-1133">Transmembrane helix</keyword>
<feature type="transmembrane region" description="Helical" evidence="1">
    <location>
        <begin position="12"/>
        <end position="39"/>
    </location>
</feature>
<dbReference type="Proteomes" id="UP000283077">
    <property type="component" value="Unassembled WGS sequence"/>
</dbReference>
<sequence>MTMQLQHKQTAAGFTLIELMVSLLLGTFLIGGVIGVYIANSRTNLVNEQMGQMQQASQVSFQLLSRDVQHAGYSGCGNIVATQVVNVLNPLPWWSNWVGGVQGYENATIPNFTAGAIPPLANTDGLHLMYGRGVSSSVVAHNAVAVPSMVINQNLGAIVPNDILLGCDSKMAVIFRATAVAGNNITHGLGGAAPANSNLNFGIAPDGSRFQRNLSNDAGSVMPLESVGWFVGTQGGISSLYRVALVSGAVQIEEVVQNVQDLQLQYLVQGANNYVDANLVVDWGMVMSIRATLILADNPTMPVALGIRQISQVINLRNRKV</sequence>
<keyword evidence="3" id="KW-1185">Reference proteome</keyword>
<keyword evidence="1" id="KW-0812">Transmembrane</keyword>
<dbReference type="OrthoDB" id="5296662at2"/>
<evidence type="ECO:0008006" key="4">
    <source>
        <dbReference type="Google" id="ProtNLM"/>
    </source>
</evidence>
<dbReference type="AlphaFoldDB" id="A0A437R4R7"/>
<keyword evidence="1" id="KW-0472">Membrane</keyword>
<evidence type="ECO:0000313" key="2">
    <source>
        <dbReference type="EMBL" id="RVU41770.1"/>
    </source>
</evidence>
<comment type="caution">
    <text evidence="2">The sequence shown here is derived from an EMBL/GenBank/DDBJ whole genome shotgun (WGS) entry which is preliminary data.</text>
</comment>
<name>A0A437R4R7_9GAMM</name>
<dbReference type="RefSeq" id="WP_127697161.1">
    <property type="nucleotide sequence ID" value="NZ_SACS01000001.1"/>
</dbReference>
<dbReference type="EMBL" id="SACS01000001">
    <property type="protein sequence ID" value="RVU41770.1"/>
    <property type="molecule type" value="Genomic_DNA"/>
</dbReference>
<protein>
    <recommendedName>
        <fullName evidence="4">Prepilin-type N-terminal cleavage/methylation domain-containing protein</fullName>
    </recommendedName>
</protein>
<dbReference type="InterPro" id="IPR012902">
    <property type="entry name" value="N_methyl_site"/>
</dbReference>
<dbReference type="Pfam" id="PF07963">
    <property type="entry name" value="N_methyl"/>
    <property type="match status" value="1"/>
</dbReference>
<proteinExistence type="predicted"/>
<evidence type="ECO:0000313" key="3">
    <source>
        <dbReference type="Proteomes" id="UP000283077"/>
    </source>
</evidence>